<proteinExistence type="predicted"/>
<keyword evidence="3" id="KW-1185">Reference proteome</keyword>
<dbReference type="AlphaFoldDB" id="A0A8H9M686"/>
<evidence type="ECO:0000313" key="2">
    <source>
        <dbReference type="EMBL" id="GHC52623.1"/>
    </source>
</evidence>
<comment type="caution">
    <text evidence="2">The sequence shown here is derived from an EMBL/GenBank/DDBJ whole genome shotgun (WGS) entry which is preliminary data.</text>
</comment>
<keyword evidence="1" id="KW-1133">Transmembrane helix</keyword>
<keyword evidence="1" id="KW-0472">Membrane</keyword>
<feature type="transmembrane region" description="Helical" evidence="1">
    <location>
        <begin position="12"/>
        <end position="35"/>
    </location>
</feature>
<accession>A0A8H9M686</accession>
<organism evidence="2 3">
    <name type="scientific">Alcaligenes pakistanensis</name>
    <dbReference type="NCBI Taxonomy" id="1482717"/>
    <lineage>
        <taxon>Bacteria</taxon>
        <taxon>Pseudomonadati</taxon>
        <taxon>Pseudomonadota</taxon>
        <taxon>Betaproteobacteria</taxon>
        <taxon>Burkholderiales</taxon>
        <taxon>Alcaligenaceae</taxon>
        <taxon>Alcaligenes</taxon>
    </lineage>
</organism>
<dbReference type="RefSeq" id="WP_189392993.1">
    <property type="nucleotide sequence ID" value="NZ_BMZN01000004.1"/>
</dbReference>
<protein>
    <submittedName>
        <fullName evidence="2">Uncharacterized protein</fullName>
    </submittedName>
</protein>
<keyword evidence="1" id="KW-0812">Transmembrane</keyword>
<feature type="transmembrane region" description="Helical" evidence="1">
    <location>
        <begin position="41"/>
        <end position="61"/>
    </location>
</feature>
<dbReference type="EMBL" id="BMZN01000004">
    <property type="protein sequence ID" value="GHC52623.1"/>
    <property type="molecule type" value="Genomic_DNA"/>
</dbReference>
<gene>
    <name evidence="2" type="ORF">GCM10010096_25960</name>
</gene>
<name>A0A8H9M686_9BURK</name>
<evidence type="ECO:0000313" key="3">
    <source>
        <dbReference type="Proteomes" id="UP000608923"/>
    </source>
</evidence>
<dbReference type="Proteomes" id="UP000608923">
    <property type="component" value="Unassembled WGS sequence"/>
</dbReference>
<reference evidence="3" key="1">
    <citation type="journal article" date="2019" name="Int. J. Syst. Evol. Microbiol.">
        <title>The Global Catalogue of Microorganisms (GCM) 10K type strain sequencing project: providing services to taxonomists for standard genome sequencing and annotation.</title>
        <authorList>
            <consortium name="The Broad Institute Genomics Platform"/>
            <consortium name="The Broad Institute Genome Sequencing Center for Infectious Disease"/>
            <person name="Wu L."/>
            <person name="Ma J."/>
        </authorList>
    </citation>
    <scope>NUCLEOTIDE SEQUENCE [LARGE SCALE GENOMIC DNA]</scope>
    <source>
        <strain evidence="3">KCTC 42083</strain>
    </source>
</reference>
<evidence type="ECO:0000256" key="1">
    <source>
        <dbReference type="SAM" id="Phobius"/>
    </source>
</evidence>
<sequence length="193" mass="21498">MKTEGCEARTLVALVVGVGFGVVIGIATLAAAHPAFQSKEWAAWVQALGSIGAIAAAIFIMKHQSKVQMEERRQEKKIFLETVSGLMEGIRTRLIAAENKKLVASDDETWNAFEIDLSCLEVTNMEMFESKALLDAFIKSRANLNLMVKFKFINKDAVQFSVVMRGLVEKTNEAVFEFLQESDAVKNSIEHRR</sequence>